<dbReference type="Proteomes" id="UP001501251">
    <property type="component" value="Unassembled WGS sequence"/>
</dbReference>
<dbReference type="RefSeq" id="WP_344918987.1">
    <property type="nucleotide sequence ID" value="NZ_BAABAQ010000005.1"/>
</dbReference>
<proteinExistence type="predicted"/>
<dbReference type="EMBL" id="BAABAQ010000005">
    <property type="protein sequence ID" value="GAA4192989.1"/>
    <property type="molecule type" value="Genomic_DNA"/>
</dbReference>
<comment type="caution">
    <text evidence="2">The sequence shown here is derived from an EMBL/GenBank/DDBJ whole genome shotgun (WGS) entry which is preliminary data.</text>
</comment>
<reference evidence="3" key="1">
    <citation type="journal article" date="2019" name="Int. J. Syst. Evol. Microbiol.">
        <title>The Global Catalogue of Microorganisms (GCM) 10K type strain sequencing project: providing services to taxonomists for standard genome sequencing and annotation.</title>
        <authorList>
            <consortium name="The Broad Institute Genomics Platform"/>
            <consortium name="The Broad Institute Genome Sequencing Center for Infectious Disease"/>
            <person name="Wu L."/>
            <person name="Ma J."/>
        </authorList>
    </citation>
    <scope>NUCLEOTIDE SEQUENCE [LARGE SCALE GENOMIC DNA]</scope>
    <source>
        <strain evidence="3">JCM 17388</strain>
    </source>
</reference>
<accession>A0ABP8AXS8</accession>
<name>A0ABP8AXS8_9ACTN</name>
<protein>
    <submittedName>
        <fullName evidence="2">Alpha/beta hydrolase</fullName>
    </submittedName>
</protein>
<organism evidence="2 3">
    <name type="scientific">Streptosporangium oxazolinicum</name>
    <dbReference type="NCBI Taxonomy" id="909287"/>
    <lineage>
        <taxon>Bacteria</taxon>
        <taxon>Bacillati</taxon>
        <taxon>Actinomycetota</taxon>
        <taxon>Actinomycetes</taxon>
        <taxon>Streptosporangiales</taxon>
        <taxon>Streptosporangiaceae</taxon>
        <taxon>Streptosporangium</taxon>
    </lineage>
</organism>
<keyword evidence="2" id="KW-0378">Hydrolase</keyword>
<dbReference type="PANTHER" id="PTHR43798:SF33">
    <property type="entry name" value="HYDROLASE, PUTATIVE (AFU_ORTHOLOGUE AFUA_2G14860)-RELATED"/>
    <property type="match status" value="1"/>
</dbReference>
<dbReference type="SUPFAM" id="SSF53474">
    <property type="entry name" value="alpha/beta-Hydrolases"/>
    <property type="match status" value="1"/>
</dbReference>
<evidence type="ECO:0000313" key="2">
    <source>
        <dbReference type="EMBL" id="GAA4192989.1"/>
    </source>
</evidence>
<dbReference type="InterPro" id="IPR029058">
    <property type="entry name" value="AB_hydrolase_fold"/>
</dbReference>
<gene>
    <name evidence="2" type="ORF">GCM10022252_35290</name>
</gene>
<keyword evidence="3" id="KW-1185">Reference proteome</keyword>
<evidence type="ECO:0000259" key="1">
    <source>
        <dbReference type="Pfam" id="PF00561"/>
    </source>
</evidence>
<sequence length="353" mass="39549">MTPRWTTLAATVATVAGAVSALYQKAAERADIRRFPPPGRLVTVRGRRLHVRAEGEGGPTVVILPGMTDNGLNWVDVRRGLVPGLRVWQYDRAGLGWSEAAPWWEWRGASALADELHEVLEASGEPGPYLIVGHSMGGEIARFYAARHRDRVAGMVLVDAPSERMTWMAEEFGRWRYGPMRHWRQALTYALTPCGLVRARLRLAIRNGREPDLLRRIRQRVPAELVELALALELTSGQRRAEVQEDLGRTGVVTALEAERTHFGDMPLTVISKAPHPAPGTYYYEYFAGRSPDVAERYNRVWARIQADLAGLSDDGTLIVAERAAHNIQIDEPELIVKAVTDMCHKIREHRHP</sequence>
<dbReference type="Gene3D" id="3.40.50.1820">
    <property type="entry name" value="alpha/beta hydrolase"/>
    <property type="match status" value="1"/>
</dbReference>
<evidence type="ECO:0000313" key="3">
    <source>
        <dbReference type="Proteomes" id="UP001501251"/>
    </source>
</evidence>
<dbReference type="GO" id="GO:0016787">
    <property type="term" value="F:hydrolase activity"/>
    <property type="evidence" value="ECO:0007669"/>
    <property type="project" value="UniProtKB-KW"/>
</dbReference>
<dbReference type="PRINTS" id="PR00111">
    <property type="entry name" value="ABHYDROLASE"/>
</dbReference>
<dbReference type="PANTHER" id="PTHR43798">
    <property type="entry name" value="MONOACYLGLYCEROL LIPASE"/>
    <property type="match status" value="1"/>
</dbReference>
<feature type="domain" description="AB hydrolase-1" evidence="1">
    <location>
        <begin position="59"/>
        <end position="165"/>
    </location>
</feature>
<dbReference type="Pfam" id="PF00561">
    <property type="entry name" value="Abhydrolase_1"/>
    <property type="match status" value="1"/>
</dbReference>
<dbReference type="InterPro" id="IPR000073">
    <property type="entry name" value="AB_hydrolase_1"/>
</dbReference>
<dbReference type="InterPro" id="IPR050266">
    <property type="entry name" value="AB_hydrolase_sf"/>
</dbReference>